<dbReference type="PANTHER" id="PTHR13504">
    <property type="entry name" value="FIDO DOMAIN-CONTAINING PROTEIN DDB_G0283145"/>
    <property type="match status" value="1"/>
</dbReference>
<feature type="domain" description="Fido" evidence="5">
    <location>
        <begin position="151"/>
        <end position="298"/>
    </location>
</feature>
<dbReference type="SMART" id="SM00530">
    <property type="entry name" value="HTH_XRE"/>
    <property type="match status" value="1"/>
</dbReference>
<evidence type="ECO:0000259" key="4">
    <source>
        <dbReference type="PROSITE" id="PS50943"/>
    </source>
</evidence>
<protein>
    <submittedName>
        <fullName evidence="6">Cro/C1-type HTH DNA-binding domain-containing protein</fullName>
    </submittedName>
</protein>
<dbReference type="CDD" id="cd00093">
    <property type="entry name" value="HTH_XRE"/>
    <property type="match status" value="1"/>
</dbReference>
<dbReference type="InterPro" id="IPR003812">
    <property type="entry name" value="Fido"/>
</dbReference>
<dbReference type="SUPFAM" id="SSF140931">
    <property type="entry name" value="Fic-like"/>
    <property type="match status" value="1"/>
</dbReference>
<evidence type="ECO:0000256" key="2">
    <source>
        <dbReference type="PIRSR" id="PIRSR640198-2"/>
    </source>
</evidence>
<dbReference type="InterPro" id="IPR010982">
    <property type="entry name" value="Lambda_DNA-bd_dom_sf"/>
</dbReference>
<feature type="binding site" evidence="2">
    <location>
        <begin position="235"/>
        <end position="242"/>
    </location>
    <ligand>
        <name>ATP</name>
        <dbReference type="ChEBI" id="CHEBI:30616"/>
    </ligand>
</feature>
<dbReference type="AlphaFoldDB" id="A0A1M4TH65"/>
<dbReference type="EMBL" id="FQUG01000002">
    <property type="protein sequence ID" value="SHE43617.1"/>
    <property type="molecule type" value="Genomic_DNA"/>
</dbReference>
<evidence type="ECO:0000259" key="5">
    <source>
        <dbReference type="PROSITE" id="PS51459"/>
    </source>
</evidence>
<keyword evidence="2" id="KW-0547">Nucleotide-binding</keyword>
<dbReference type="OrthoDB" id="9813719at2"/>
<dbReference type="PROSITE" id="PS50943">
    <property type="entry name" value="HTH_CROC1"/>
    <property type="match status" value="1"/>
</dbReference>
<keyword evidence="7" id="KW-1185">Reference proteome</keyword>
<keyword evidence="6" id="KW-0238">DNA-binding</keyword>
<sequence length="304" mass="34810">MILYEGLEKALKEKGIGKTELSSATGLSSRTIAKIAKGEKLSQRSLKKIAEYLGQKPEALLKEVSENKILQILRDEKEIKLSGGLYHELQVRMTYNSNHIEGSKLSEAQTRLIFETNTIDAGDGVPVDDIIETMHHFRAIDYVIEHAEDVLSEEIIKHLHYILKHDTKDAELSWFAVGDYKKRANVVGGRETAKPDEVQGRMRKLLERYNAIAAVTFEDIVAFHAEFEAIHPFQDGNGRVGRLIALKECLHHNVIPFIIEDRKKIFYYRGLSEWRKEKGWLIDTCRDGQDTFIKILDMLDIPHE</sequence>
<organism evidence="6 7">
    <name type="scientific">Schwartzia succinivorans DSM 10502</name>
    <dbReference type="NCBI Taxonomy" id="1123243"/>
    <lineage>
        <taxon>Bacteria</taxon>
        <taxon>Bacillati</taxon>
        <taxon>Bacillota</taxon>
        <taxon>Negativicutes</taxon>
        <taxon>Selenomonadales</taxon>
        <taxon>Selenomonadaceae</taxon>
        <taxon>Schwartzia</taxon>
    </lineage>
</organism>
<dbReference type="PANTHER" id="PTHR13504:SF38">
    <property type="entry name" value="FIDO DOMAIN-CONTAINING PROTEIN"/>
    <property type="match status" value="1"/>
</dbReference>
<feature type="domain" description="HTH cro/C1-type" evidence="4">
    <location>
        <begin position="7"/>
        <end position="60"/>
    </location>
</feature>
<dbReference type="RefSeq" id="WP_072934563.1">
    <property type="nucleotide sequence ID" value="NZ_FQUG01000002.1"/>
</dbReference>
<proteinExistence type="predicted"/>
<dbReference type="InterPro" id="IPR036597">
    <property type="entry name" value="Fido-like_dom_sf"/>
</dbReference>
<dbReference type="InterPro" id="IPR040198">
    <property type="entry name" value="Fido_containing"/>
</dbReference>
<accession>A0A1M4TH65</accession>
<dbReference type="GO" id="GO:0005524">
    <property type="term" value="F:ATP binding"/>
    <property type="evidence" value="ECO:0007669"/>
    <property type="project" value="UniProtKB-KW"/>
</dbReference>
<evidence type="ECO:0000313" key="6">
    <source>
        <dbReference type="EMBL" id="SHE43617.1"/>
    </source>
</evidence>
<dbReference type="Gene3D" id="1.10.3290.10">
    <property type="entry name" value="Fido-like domain"/>
    <property type="match status" value="1"/>
</dbReference>
<name>A0A1M4TH65_9FIRM</name>
<dbReference type="PROSITE" id="PS51459">
    <property type="entry name" value="FIDO"/>
    <property type="match status" value="1"/>
</dbReference>
<dbReference type="GO" id="GO:0003677">
    <property type="term" value="F:DNA binding"/>
    <property type="evidence" value="ECO:0007669"/>
    <property type="project" value="UniProtKB-KW"/>
</dbReference>
<gene>
    <name evidence="6" type="ORF">SAMN02745190_00475</name>
</gene>
<feature type="site" description="Important for autoinhibition of adenylyltransferase activity" evidence="3">
    <location>
        <position position="101"/>
    </location>
</feature>
<feature type="binding site" evidence="2">
    <location>
        <begin position="267"/>
        <end position="268"/>
    </location>
    <ligand>
        <name>ATP</name>
        <dbReference type="ChEBI" id="CHEBI:30616"/>
    </ligand>
</feature>
<dbReference type="Pfam" id="PF02661">
    <property type="entry name" value="Fic"/>
    <property type="match status" value="1"/>
</dbReference>
<evidence type="ECO:0000313" key="7">
    <source>
        <dbReference type="Proteomes" id="UP000184404"/>
    </source>
</evidence>
<feature type="active site" evidence="1">
    <location>
        <position position="231"/>
    </location>
</feature>
<dbReference type="Gene3D" id="1.10.260.40">
    <property type="entry name" value="lambda repressor-like DNA-binding domains"/>
    <property type="match status" value="1"/>
</dbReference>
<keyword evidence="2" id="KW-0067">ATP-binding</keyword>
<dbReference type="Proteomes" id="UP000184404">
    <property type="component" value="Unassembled WGS sequence"/>
</dbReference>
<dbReference type="Pfam" id="PF13443">
    <property type="entry name" value="HTH_26"/>
    <property type="match status" value="1"/>
</dbReference>
<dbReference type="InterPro" id="IPR001387">
    <property type="entry name" value="Cro/C1-type_HTH"/>
</dbReference>
<dbReference type="STRING" id="1123243.SAMN02745190_00475"/>
<dbReference type="SUPFAM" id="SSF47413">
    <property type="entry name" value="lambda repressor-like DNA-binding domains"/>
    <property type="match status" value="1"/>
</dbReference>
<evidence type="ECO:0000256" key="3">
    <source>
        <dbReference type="PIRSR" id="PIRSR640198-3"/>
    </source>
</evidence>
<evidence type="ECO:0000256" key="1">
    <source>
        <dbReference type="PIRSR" id="PIRSR640198-1"/>
    </source>
</evidence>
<reference evidence="6 7" key="1">
    <citation type="submission" date="2016-11" db="EMBL/GenBank/DDBJ databases">
        <authorList>
            <person name="Jaros S."/>
            <person name="Januszkiewicz K."/>
            <person name="Wedrychowicz H."/>
        </authorList>
    </citation>
    <scope>NUCLEOTIDE SEQUENCE [LARGE SCALE GENOMIC DNA]</scope>
    <source>
        <strain evidence="6 7">DSM 10502</strain>
    </source>
</reference>